<evidence type="ECO:0000313" key="1">
    <source>
        <dbReference type="EMBL" id="GAH43645.1"/>
    </source>
</evidence>
<name>X1GFQ3_9ZZZZ</name>
<dbReference type="EMBL" id="BARU01011307">
    <property type="protein sequence ID" value="GAH43645.1"/>
    <property type="molecule type" value="Genomic_DNA"/>
</dbReference>
<proteinExistence type="predicted"/>
<accession>X1GFQ3</accession>
<reference evidence="1" key="1">
    <citation type="journal article" date="2014" name="Front. Microbiol.">
        <title>High frequency of phylogenetically diverse reductive dehalogenase-homologous genes in deep subseafloor sedimentary metagenomes.</title>
        <authorList>
            <person name="Kawai M."/>
            <person name="Futagami T."/>
            <person name="Toyoda A."/>
            <person name="Takaki Y."/>
            <person name="Nishi S."/>
            <person name="Hori S."/>
            <person name="Arai W."/>
            <person name="Tsubouchi T."/>
            <person name="Morono Y."/>
            <person name="Uchiyama I."/>
            <person name="Ito T."/>
            <person name="Fujiyama A."/>
            <person name="Inagaki F."/>
            <person name="Takami H."/>
        </authorList>
    </citation>
    <scope>NUCLEOTIDE SEQUENCE</scope>
    <source>
        <strain evidence="1">Expedition CK06-06</strain>
    </source>
</reference>
<comment type="caution">
    <text evidence="1">The sequence shown here is derived from an EMBL/GenBank/DDBJ whole genome shotgun (WGS) entry which is preliminary data.</text>
</comment>
<gene>
    <name evidence="1" type="ORF">S03H2_21280</name>
</gene>
<organism evidence="1">
    <name type="scientific">marine sediment metagenome</name>
    <dbReference type="NCBI Taxonomy" id="412755"/>
    <lineage>
        <taxon>unclassified sequences</taxon>
        <taxon>metagenomes</taxon>
        <taxon>ecological metagenomes</taxon>
    </lineage>
</organism>
<protein>
    <submittedName>
        <fullName evidence="1">Uncharacterized protein</fullName>
    </submittedName>
</protein>
<sequence length="173" mass="20259">MIVYFISFAGRWARMENDICWLKKVYRKMPTTLKRPFSLDWRGNPPHMLPPDIPVWWRWLETWGHEIERLWYDCLLGGPYLTPEEEKDPLKKSWRYVNAKRPDAVAETKDEVWIIEVAANPGLRAMGQCLTYLSLWVEDPKIAKIERAVLIVETLDTDLGAACARLGVRIFVV</sequence>
<dbReference type="AlphaFoldDB" id="X1GFQ3"/>